<dbReference type="PANTHER" id="PTHR30435">
    <property type="entry name" value="FLAGELLAR PROTEIN"/>
    <property type="match status" value="1"/>
</dbReference>
<evidence type="ECO:0000256" key="2">
    <source>
        <dbReference type="RuleBase" id="RU362116"/>
    </source>
</evidence>
<evidence type="ECO:0000259" key="3">
    <source>
        <dbReference type="Pfam" id="PF00460"/>
    </source>
</evidence>
<proteinExistence type="inferred from homology"/>
<dbReference type="EMBL" id="LT838272">
    <property type="protein sequence ID" value="SMB96601.1"/>
    <property type="molecule type" value="Genomic_DNA"/>
</dbReference>
<gene>
    <name evidence="6" type="ORF">SAMN00808754_1552</name>
</gene>
<accession>A0A1W1VU11</accession>
<feature type="domain" description="Flagellar hook protein FlgE/F/G-like D1" evidence="5">
    <location>
        <begin position="97"/>
        <end position="154"/>
    </location>
</feature>
<dbReference type="Pfam" id="PF22692">
    <property type="entry name" value="LlgE_F_G_D1"/>
    <property type="match status" value="1"/>
</dbReference>
<dbReference type="AlphaFoldDB" id="A0A1W1VU11"/>
<sequence length="240" mass="24868">MLKGFYTSACGLMTGLRRLDVVADNAANLNTPGFLRRRYAIQAGFGRALEAVAGGYSAPVGTARPVVVVTDVPCAAGPGELKHTGRPLDVAAEDGLFFAVMQGGNVFYTRNGHFQVLPNGVLADAAGRPVLGTDGNPVVVGREDFLVLPDGTVTAPDGVTLGQLGLWRVENPVPAGGGLYQGLAVTATGRVRQGWLCGPNTSLAQESVELVAVQRAFESAQRVLVAEDQALGSLISAVRA</sequence>
<dbReference type="InterPro" id="IPR001444">
    <property type="entry name" value="Flag_bb_rod_N"/>
</dbReference>
<keyword evidence="7" id="KW-1185">Reference proteome</keyword>
<comment type="subcellular location">
    <subcellularLocation>
        <location evidence="2">Bacterial flagellum basal body</location>
    </subcellularLocation>
</comment>
<dbReference type="InterPro" id="IPR037925">
    <property type="entry name" value="FlgE/F/G-like"/>
</dbReference>
<comment type="similarity">
    <text evidence="1 2">Belongs to the flagella basal body rod proteins family.</text>
</comment>
<evidence type="ECO:0000313" key="6">
    <source>
        <dbReference type="EMBL" id="SMB96601.1"/>
    </source>
</evidence>
<keyword evidence="6" id="KW-0969">Cilium</keyword>
<dbReference type="NCBIfam" id="TIGR03506">
    <property type="entry name" value="FlgEFG_subfam"/>
    <property type="match status" value="1"/>
</dbReference>
<dbReference type="PANTHER" id="PTHR30435:SF19">
    <property type="entry name" value="FLAGELLAR BASAL-BODY ROD PROTEIN FLGG"/>
    <property type="match status" value="1"/>
</dbReference>
<feature type="domain" description="Flagellar basal-body/hook protein C-terminal" evidence="4">
    <location>
        <begin position="192"/>
        <end position="236"/>
    </location>
</feature>
<evidence type="ECO:0000256" key="1">
    <source>
        <dbReference type="ARBA" id="ARBA00009677"/>
    </source>
</evidence>
<name>A0A1W1VU11_9FIRM</name>
<protein>
    <submittedName>
        <fullName evidence="6">Flagellar basal-body rod protein FlgG</fullName>
    </submittedName>
</protein>
<feature type="domain" description="Flagellar basal body rod protein N-terminal" evidence="3">
    <location>
        <begin position="5"/>
        <end position="34"/>
    </location>
</feature>
<dbReference type="Pfam" id="PF00460">
    <property type="entry name" value="Flg_bb_rod"/>
    <property type="match status" value="1"/>
</dbReference>
<keyword evidence="2" id="KW-0975">Bacterial flagellum</keyword>
<dbReference type="GO" id="GO:0009425">
    <property type="term" value="C:bacterial-type flagellum basal body"/>
    <property type="evidence" value="ECO:0007669"/>
    <property type="project" value="UniProtKB-SubCell"/>
</dbReference>
<evidence type="ECO:0000259" key="4">
    <source>
        <dbReference type="Pfam" id="PF06429"/>
    </source>
</evidence>
<dbReference type="RefSeq" id="WP_084665168.1">
    <property type="nucleotide sequence ID" value="NZ_LT838272.1"/>
</dbReference>
<keyword evidence="6" id="KW-0966">Cell projection</keyword>
<dbReference type="SUPFAM" id="SSF117143">
    <property type="entry name" value="Flagellar hook protein flgE"/>
    <property type="match status" value="1"/>
</dbReference>
<dbReference type="InterPro" id="IPR010930">
    <property type="entry name" value="Flg_bb/hook_C_dom"/>
</dbReference>
<dbReference type="Proteomes" id="UP000192569">
    <property type="component" value="Chromosome I"/>
</dbReference>
<dbReference type="STRING" id="698762.SAMN00808754_1552"/>
<keyword evidence="6" id="KW-0282">Flagellum</keyword>
<dbReference type="GO" id="GO:0071978">
    <property type="term" value="P:bacterial-type flagellum-dependent swarming motility"/>
    <property type="evidence" value="ECO:0007669"/>
    <property type="project" value="TreeGrafter"/>
</dbReference>
<dbReference type="InterPro" id="IPR020013">
    <property type="entry name" value="Flagellar_FlgE/F/G"/>
</dbReference>
<evidence type="ECO:0000313" key="7">
    <source>
        <dbReference type="Proteomes" id="UP000192569"/>
    </source>
</evidence>
<dbReference type="InterPro" id="IPR053967">
    <property type="entry name" value="LlgE_F_G-like_D1"/>
</dbReference>
<evidence type="ECO:0000259" key="5">
    <source>
        <dbReference type="Pfam" id="PF22692"/>
    </source>
</evidence>
<reference evidence="6 7" key="1">
    <citation type="submission" date="2017-04" db="EMBL/GenBank/DDBJ databases">
        <authorList>
            <person name="Afonso C.L."/>
            <person name="Miller P.J."/>
            <person name="Scott M.A."/>
            <person name="Spackman E."/>
            <person name="Goraichik I."/>
            <person name="Dimitrov K.M."/>
            <person name="Suarez D.L."/>
            <person name="Swayne D.E."/>
        </authorList>
    </citation>
    <scope>NUCLEOTIDE SEQUENCE [LARGE SCALE GENOMIC DNA]</scope>
    <source>
        <strain evidence="6 7">ToBE</strain>
    </source>
</reference>
<organism evidence="6 7">
    <name type="scientific">Thermanaeromonas toyohensis ToBE</name>
    <dbReference type="NCBI Taxonomy" id="698762"/>
    <lineage>
        <taxon>Bacteria</taxon>
        <taxon>Bacillati</taxon>
        <taxon>Bacillota</taxon>
        <taxon>Clostridia</taxon>
        <taxon>Neomoorellales</taxon>
        <taxon>Neomoorellaceae</taxon>
        <taxon>Thermanaeromonas</taxon>
    </lineage>
</organism>
<dbReference type="Pfam" id="PF06429">
    <property type="entry name" value="Flg_bbr_C"/>
    <property type="match status" value="1"/>
</dbReference>
<dbReference type="OrthoDB" id="9800375at2"/>